<reference evidence="3" key="1">
    <citation type="submission" date="2017-04" db="EMBL/GenBank/DDBJ databases">
        <authorList>
            <person name="Varghese N."/>
            <person name="Submissions S."/>
        </authorList>
    </citation>
    <scope>NUCLEOTIDE SEQUENCE [LARGE SCALE GENOMIC DNA]</scope>
</reference>
<gene>
    <name evidence="2" type="ORF">SAMN06297468_1844</name>
</gene>
<evidence type="ECO:0000259" key="1">
    <source>
        <dbReference type="Pfam" id="PF03625"/>
    </source>
</evidence>
<dbReference type="PANTHER" id="PTHR38342">
    <property type="entry name" value="SLR5037 PROTEIN"/>
    <property type="match status" value="1"/>
</dbReference>
<dbReference type="InterPro" id="IPR035923">
    <property type="entry name" value="TT1751-like_sf"/>
</dbReference>
<organism evidence="2 3">
    <name type="scientific">Altererythrobacter xiamenensis</name>
    <dbReference type="NCBI Taxonomy" id="1316679"/>
    <lineage>
        <taxon>Bacteria</taxon>
        <taxon>Pseudomonadati</taxon>
        <taxon>Pseudomonadota</taxon>
        <taxon>Alphaproteobacteria</taxon>
        <taxon>Sphingomonadales</taxon>
        <taxon>Erythrobacteraceae</taxon>
        <taxon>Altererythrobacter</taxon>
    </lineage>
</organism>
<dbReference type="OrthoDB" id="9791067at2"/>
<dbReference type="InterPro" id="IPR005180">
    <property type="entry name" value="DUF302"/>
</dbReference>
<protein>
    <submittedName>
        <fullName evidence="2">Uncharacterized conserved protein, DUF302 family</fullName>
    </submittedName>
</protein>
<feature type="domain" description="DUF302" evidence="1">
    <location>
        <begin position="35"/>
        <end position="98"/>
    </location>
</feature>
<dbReference type="Proteomes" id="UP000194420">
    <property type="component" value="Unassembled WGS sequence"/>
</dbReference>
<dbReference type="PANTHER" id="PTHR38342:SF1">
    <property type="entry name" value="SLR5037 PROTEIN"/>
    <property type="match status" value="1"/>
</dbReference>
<keyword evidence="3" id="KW-1185">Reference proteome</keyword>
<sequence>MNYYYSTTIEAPLEEALEKTRNALGDQGFGIINEIDMANTLKEKIGADFRPYRILGACNPQLAYEALQLEDKVGTMLPCNVIVQQLPSGSTEVAAIDPVASMASIDNAKLKEAAERVRDKLRAAIEALKGA</sequence>
<evidence type="ECO:0000313" key="2">
    <source>
        <dbReference type="EMBL" id="SMQ69658.1"/>
    </source>
</evidence>
<name>A0A1Y6F3Z6_9SPHN</name>
<proteinExistence type="predicted"/>
<accession>A0A1Y6F3Z6</accession>
<dbReference type="SUPFAM" id="SSF103247">
    <property type="entry name" value="TT1751-like"/>
    <property type="match status" value="1"/>
</dbReference>
<dbReference type="CDD" id="cd14797">
    <property type="entry name" value="DUF302"/>
    <property type="match status" value="1"/>
</dbReference>
<dbReference type="EMBL" id="FXWG01000002">
    <property type="protein sequence ID" value="SMQ69658.1"/>
    <property type="molecule type" value="Genomic_DNA"/>
</dbReference>
<evidence type="ECO:0000313" key="3">
    <source>
        <dbReference type="Proteomes" id="UP000194420"/>
    </source>
</evidence>
<dbReference type="RefSeq" id="WP_086438057.1">
    <property type="nucleotide sequence ID" value="NZ_FXWG01000002.1"/>
</dbReference>
<dbReference type="InterPro" id="IPR016796">
    <property type="entry name" value="UCP021774"/>
</dbReference>
<dbReference type="Gene3D" id="3.30.310.70">
    <property type="entry name" value="TT1751-like domain"/>
    <property type="match status" value="1"/>
</dbReference>
<dbReference type="AlphaFoldDB" id="A0A1Y6F3Z6"/>
<dbReference type="PIRSF" id="PIRSF021774">
    <property type="entry name" value="UCP021774"/>
    <property type="match status" value="1"/>
</dbReference>
<dbReference type="Pfam" id="PF03625">
    <property type="entry name" value="DUF302"/>
    <property type="match status" value="1"/>
</dbReference>